<evidence type="ECO:0000256" key="1">
    <source>
        <dbReference type="ARBA" id="ARBA00004370"/>
    </source>
</evidence>
<sequence length="334" mass="38413">MIEQLERTLTDYEKESFLCGNILITQGYKELLNRSFGQASVQLSVPNTVDTKFHIASVTKMFISAASLMLVEQGLIDLDEHPGTYFERFKVLHPNIRIRHLLSNSSGLHDIYAVSALRFEMSQLIIEKKDFIDYLVHLPQNFQPGERWNYSSTGFIMMGYIFEIVTGMSFEQLLRTLFFSPLGMKATGVDYPRKVNPGRAYGHSMDNGKMINAENDRLSEIVDAPGELYSTTRDLDKWCDALFKGKLLSQESLRKLFTPYYTTTFDPNLQYGLGWFLGSDFQSIRGGTPGFRSEIWYYPALDLRIIMLWNFEKVNSQHLFQKLKPSLINIKAVN</sequence>
<reference evidence="4" key="1">
    <citation type="submission" date="2020-09" db="EMBL/GenBank/DDBJ databases">
        <title>A novel bacterium of genus Paenibacillus, isolated from South China Sea.</title>
        <authorList>
            <person name="Huang H."/>
            <person name="Mo K."/>
            <person name="Hu Y."/>
        </authorList>
    </citation>
    <scope>NUCLEOTIDE SEQUENCE</scope>
    <source>
        <strain evidence="4">IB182363</strain>
    </source>
</reference>
<dbReference type="InterPro" id="IPR001466">
    <property type="entry name" value="Beta-lactam-related"/>
</dbReference>
<dbReference type="InterPro" id="IPR050491">
    <property type="entry name" value="AmpC-like"/>
</dbReference>
<dbReference type="SUPFAM" id="SSF56601">
    <property type="entry name" value="beta-lactamase/transpeptidase-like"/>
    <property type="match status" value="1"/>
</dbReference>
<dbReference type="Proteomes" id="UP000639396">
    <property type="component" value="Unassembled WGS sequence"/>
</dbReference>
<evidence type="ECO:0000313" key="5">
    <source>
        <dbReference type="Proteomes" id="UP000639396"/>
    </source>
</evidence>
<protein>
    <submittedName>
        <fullName evidence="4">Beta-lactamase family protein</fullName>
    </submittedName>
</protein>
<gene>
    <name evidence="4" type="ORF">IDH45_18715</name>
</gene>
<feature type="domain" description="Beta-lactamase-related" evidence="3">
    <location>
        <begin position="14"/>
        <end position="314"/>
    </location>
</feature>
<accession>A0A927CCE8</accession>
<comment type="subcellular location">
    <subcellularLocation>
        <location evidence="1">Membrane</location>
    </subcellularLocation>
</comment>
<keyword evidence="5" id="KW-1185">Reference proteome</keyword>
<dbReference type="InterPro" id="IPR012338">
    <property type="entry name" value="Beta-lactam/transpept-like"/>
</dbReference>
<dbReference type="AlphaFoldDB" id="A0A927CCE8"/>
<dbReference type="Gene3D" id="3.40.710.10">
    <property type="entry name" value="DD-peptidase/beta-lactamase superfamily"/>
    <property type="match status" value="1"/>
</dbReference>
<evidence type="ECO:0000313" key="4">
    <source>
        <dbReference type="EMBL" id="MBD2864022.1"/>
    </source>
</evidence>
<dbReference type="Pfam" id="PF00144">
    <property type="entry name" value="Beta-lactamase"/>
    <property type="match status" value="1"/>
</dbReference>
<keyword evidence="2" id="KW-0472">Membrane</keyword>
<evidence type="ECO:0000259" key="3">
    <source>
        <dbReference type="Pfam" id="PF00144"/>
    </source>
</evidence>
<name>A0A927CCE8_9BACL</name>
<proteinExistence type="predicted"/>
<dbReference type="PANTHER" id="PTHR46825:SF11">
    <property type="entry name" value="PENICILLIN-BINDING PROTEIN 4"/>
    <property type="match status" value="1"/>
</dbReference>
<dbReference type="EMBL" id="JACXJA010000026">
    <property type="protein sequence ID" value="MBD2864022.1"/>
    <property type="molecule type" value="Genomic_DNA"/>
</dbReference>
<evidence type="ECO:0000256" key="2">
    <source>
        <dbReference type="ARBA" id="ARBA00023136"/>
    </source>
</evidence>
<dbReference type="GO" id="GO:0016020">
    <property type="term" value="C:membrane"/>
    <property type="evidence" value="ECO:0007669"/>
    <property type="project" value="UniProtKB-SubCell"/>
</dbReference>
<organism evidence="4 5">
    <name type="scientific">Paenibacillus oceani</name>
    <dbReference type="NCBI Taxonomy" id="2772510"/>
    <lineage>
        <taxon>Bacteria</taxon>
        <taxon>Bacillati</taxon>
        <taxon>Bacillota</taxon>
        <taxon>Bacilli</taxon>
        <taxon>Bacillales</taxon>
        <taxon>Paenibacillaceae</taxon>
        <taxon>Paenibacillus</taxon>
    </lineage>
</organism>
<comment type="caution">
    <text evidence="4">The sequence shown here is derived from an EMBL/GenBank/DDBJ whole genome shotgun (WGS) entry which is preliminary data.</text>
</comment>
<dbReference type="PANTHER" id="PTHR46825">
    <property type="entry name" value="D-ALANYL-D-ALANINE-CARBOXYPEPTIDASE/ENDOPEPTIDASE AMPH"/>
    <property type="match status" value="1"/>
</dbReference>